<dbReference type="AlphaFoldDB" id="T0FN29"/>
<feature type="transmembrane region" description="Helical" evidence="1">
    <location>
        <begin position="103"/>
        <end position="122"/>
    </location>
</feature>
<comment type="caution">
    <text evidence="2">The sequence shown here is derived from an EMBL/GenBank/DDBJ whole genome shotgun (WGS) entry which is preliminary data.</text>
</comment>
<evidence type="ECO:0000313" key="3">
    <source>
        <dbReference type="Proteomes" id="UP000015442"/>
    </source>
</evidence>
<evidence type="ECO:0000256" key="1">
    <source>
        <dbReference type="SAM" id="Phobius"/>
    </source>
</evidence>
<proteinExistence type="predicted"/>
<protein>
    <submittedName>
        <fullName evidence="2">Uncharacterized protein</fullName>
    </submittedName>
</protein>
<keyword evidence="1" id="KW-0812">Transmembrane</keyword>
<organism evidence="2 3">
    <name type="scientific">Leptospira noguchii serovar Panama str. CZ214</name>
    <dbReference type="NCBI Taxonomy" id="1001595"/>
    <lineage>
        <taxon>Bacteria</taxon>
        <taxon>Pseudomonadati</taxon>
        <taxon>Spirochaetota</taxon>
        <taxon>Spirochaetia</taxon>
        <taxon>Leptospirales</taxon>
        <taxon>Leptospiraceae</taxon>
        <taxon>Leptospira</taxon>
    </lineage>
</organism>
<dbReference type="Proteomes" id="UP000015442">
    <property type="component" value="Unassembled WGS sequence"/>
</dbReference>
<keyword evidence="1" id="KW-1133">Transmembrane helix</keyword>
<evidence type="ECO:0000313" key="2">
    <source>
        <dbReference type="EMBL" id="EQA71579.1"/>
    </source>
</evidence>
<reference evidence="2 3" key="1">
    <citation type="submission" date="2013-05" db="EMBL/GenBank/DDBJ databases">
        <authorList>
            <person name="Harkins D.M."/>
            <person name="Durkin A.S."/>
            <person name="Brinkac L.M."/>
            <person name="Haft D.H."/>
            <person name="Selengut J.D."/>
            <person name="Sanka R."/>
            <person name="DePew J."/>
            <person name="Purushe J."/>
            <person name="Hartskeerl R.A."/>
            <person name="Ahmed A."/>
            <person name="van der Linden H."/>
            <person name="Goris M.G.A."/>
            <person name="Vinetz J.M."/>
            <person name="Sutton G.G."/>
            <person name="Nierman W.C."/>
            <person name="Fouts D.E."/>
        </authorList>
    </citation>
    <scope>NUCLEOTIDE SEQUENCE [LARGE SCALE GENOMIC DNA]</scope>
    <source>
        <strain evidence="2 3">CZ214</strain>
    </source>
</reference>
<keyword evidence="1" id="KW-0472">Membrane</keyword>
<gene>
    <name evidence="2" type="ORF">LEP1GSC059_3005</name>
</gene>
<feature type="transmembrane region" description="Helical" evidence="1">
    <location>
        <begin position="17"/>
        <end position="35"/>
    </location>
</feature>
<sequence length="124" mass="14277">MGKDKTGVSLNPVNRNVIISIFVLLYSTCWVQSLFSKTPARLKISVNSKTDQPLQALVRGNNFEKNINFFEIKETIIDLPDQGNYEVILIWKMDYPRKNRLTLFKKILASNSVLILIFLQILSM</sequence>
<dbReference type="EMBL" id="AKWY02000021">
    <property type="protein sequence ID" value="EQA71579.1"/>
    <property type="molecule type" value="Genomic_DNA"/>
</dbReference>
<accession>T0FN29</accession>
<name>T0FN29_9LEPT</name>